<organism evidence="18 19">
    <name type="scientific">Tetrapisispora phaffii (strain ATCC 24235 / CBS 4417 / NBRC 1672 / NRRL Y-8282 / UCD 70-5)</name>
    <name type="common">Yeast</name>
    <name type="synonym">Fabospora phaffii</name>
    <dbReference type="NCBI Taxonomy" id="1071381"/>
    <lineage>
        <taxon>Eukaryota</taxon>
        <taxon>Fungi</taxon>
        <taxon>Dikarya</taxon>
        <taxon>Ascomycota</taxon>
        <taxon>Saccharomycotina</taxon>
        <taxon>Saccharomycetes</taxon>
        <taxon>Saccharomycetales</taxon>
        <taxon>Saccharomycetaceae</taxon>
        <taxon>Tetrapisispora</taxon>
    </lineage>
</organism>
<dbReference type="EMBL" id="HE612868">
    <property type="protein sequence ID" value="CCE65684.1"/>
    <property type="molecule type" value="Genomic_DNA"/>
</dbReference>
<dbReference type="SUPFAM" id="SSF57850">
    <property type="entry name" value="RING/U-box"/>
    <property type="match status" value="1"/>
</dbReference>
<dbReference type="GO" id="GO:0005634">
    <property type="term" value="C:nucleus"/>
    <property type="evidence" value="ECO:0007669"/>
    <property type="project" value="TreeGrafter"/>
</dbReference>
<feature type="binding site" evidence="13">
    <location>
        <position position="219"/>
    </location>
    <ligand>
        <name>Zn(2+)</name>
        <dbReference type="ChEBI" id="CHEBI:29105"/>
    </ligand>
</feature>
<feature type="binding site" evidence="13">
    <location>
        <position position="202"/>
    </location>
    <ligand>
        <name>Zn(2+)</name>
        <dbReference type="ChEBI" id="CHEBI:29105"/>
    </ligand>
</feature>
<dbReference type="Proteomes" id="UP000005666">
    <property type="component" value="Chromosome 13"/>
</dbReference>
<dbReference type="OrthoDB" id="361536at2759"/>
<feature type="domain" description="UBP-type" evidence="17">
    <location>
        <begin position="174"/>
        <end position="286"/>
    </location>
</feature>
<dbReference type="InterPro" id="IPR041432">
    <property type="entry name" value="UBP13_Znf-UBP_var"/>
</dbReference>
<evidence type="ECO:0000256" key="13">
    <source>
        <dbReference type="PIRSR" id="PIRSR016308-3"/>
    </source>
</evidence>
<proteinExistence type="inferred from homology"/>
<keyword evidence="9 11" id="KW-0788">Thiol protease</keyword>
<dbReference type="GO" id="GO:0004843">
    <property type="term" value="F:cysteine-type deubiquitinase activity"/>
    <property type="evidence" value="ECO:0007669"/>
    <property type="project" value="UniProtKB-UniRule"/>
</dbReference>
<dbReference type="Gene3D" id="3.30.40.10">
    <property type="entry name" value="Zinc/RING finger domain, C3HC4 (zinc finger)"/>
    <property type="match status" value="2"/>
</dbReference>
<keyword evidence="10 11" id="KW-0862">Zinc</keyword>
<keyword evidence="7 11" id="KW-0833">Ubl conjugation pathway</keyword>
<dbReference type="InterPro" id="IPR038765">
    <property type="entry name" value="Papain-like_cys_pep_sf"/>
</dbReference>
<dbReference type="InterPro" id="IPR001394">
    <property type="entry name" value="Peptidase_C19_UCH"/>
</dbReference>
<dbReference type="RefSeq" id="XP_003688118.1">
    <property type="nucleotide sequence ID" value="XM_003688070.1"/>
</dbReference>
<dbReference type="GO" id="GO:0005829">
    <property type="term" value="C:cytosol"/>
    <property type="evidence" value="ECO:0007669"/>
    <property type="project" value="TreeGrafter"/>
</dbReference>
<dbReference type="InterPro" id="IPR028889">
    <property type="entry name" value="USP"/>
</dbReference>
<dbReference type="Pfam" id="PF02148">
    <property type="entry name" value="zf-UBP"/>
    <property type="match status" value="1"/>
</dbReference>
<evidence type="ECO:0000256" key="10">
    <source>
        <dbReference type="ARBA" id="ARBA00022833"/>
    </source>
</evidence>
<dbReference type="GO" id="GO:0008270">
    <property type="term" value="F:zinc ion binding"/>
    <property type="evidence" value="ECO:0007669"/>
    <property type="project" value="UniProtKB-UniRule"/>
</dbReference>
<evidence type="ECO:0000256" key="14">
    <source>
        <dbReference type="PROSITE-ProRule" id="PRU00502"/>
    </source>
</evidence>
<feature type="domain" description="UBA" evidence="15">
    <location>
        <begin position="579"/>
        <end position="630"/>
    </location>
</feature>
<dbReference type="InterPro" id="IPR009060">
    <property type="entry name" value="UBA-like_sf"/>
</dbReference>
<dbReference type="Gene3D" id="1.10.8.10">
    <property type="entry name" value="DNA helicase RuvA subunit, C-terminal domain"/>
    <property type="match status" value="2"/>
</dbReference>
<evidence type="ECO:0000256" key="12">
    <source>
        <dbReference type="PIRSR" id="PIRSR016308-1"/>
    </source>
</evidence>
<dbReference type="Gene3D" id="3.90.70.10">
    <property type="entry name" value="Cysteine proteinases"/>
    <property type="match status" value="1"/>
</dbReference>
<dbReference type="GO" id="GO:0045721">
    <property type="term" value="P:negative regulation of gluconeogenesis"/>
    <property type="evidence" value="ECO:0007669"/>
    <property type="project" value="EnsemblFungi"/>
</dbReference>
<evidence type="ECO:0000256" key="4">
    <source>
        <dbReference type="ARBA" id="ARBA00022723"/>
    </source>
</evidence>
<evidence type="ECO:0000313" key="19">
    <source>
        <dbReference type="Proteomes" id="UP000005666"/>
    </source>
</evidence>
<feature type="binding site" evidence="13">
    <location>
        <position position="231"/>
    </location>
    <ligand>
        <name>Zn(2+)</name>
        <dbReference type="ChEBI" id="CHEBI:29105"/>
    </ligand>
</feature>
<evidence type="ECO:0000256" key="3">
    <source>
        <dbReference type="ARBA" id="ARBA00022670"/>
    </source>
</evidence>
<evidence type="ECO:0000259" key="17">
    <source>
        <dbReference type="PROSITE" id="PS50271"/>
    </source>
</evidence>
<dbReference type="PROSITE" id="PS00973">
    <property type="entry name" value="USP_2"/>
    <property type="match status" value="1"/>
</dbReference>
<dbReference type="AlphaFoldDB" id="G8C0G9"/>
<evidence type="ECO:0000313" key="18">
    <source>
        <dbReference type="EMBL" id="CCE65684.1"/>
    </source>
</evidence>
<dbReference type="SMART" id="SM00290">
    <property type="entry name" value="ZnF_UBP"/>
    <property type="match status" value="1"/>
</dbReference>
<dbReference type="GO" id="GO:0016579">
    <property type="term" value="P:protein deubiquitination"/>
    <property type="evidence" value="ECO:0007669"/>
    <property type="project" value="InterPro"/>
</dbReference>
<keyword evidence="8 11" id="KW-0378">Hydrolase</keyword>
<dbReference type="PANTHER" id="PTHR24006:SF664">
    <property type="entry name" value="UBIQUITIN CARBOXYL-TERMINAL HYDROLASE"/>
    <property type="match status" value="1"/>
</dbReference>
<sequence length="780" mass="87907">MTDKLLSTVTVPNIIGKSECIYCFESPFNKTESQSINSVEHSLNTCISCFQAVCRRHLGLHMNVTNHLCDSPHLSYLEIAKVIKPDSEEEQTLKETGSNKKLKLQVIDKSEDETYNTLWALKAYNSINDESANILSTDKDTQVSEESKNIIDKIINAKAQELVDQTTSWELEVKSCSHSRALSDQINTQSNNDSNLNQCSSCDLTENLWLCLHCGNVGCGREQVGIDGNSHALKHFETNEDHPIAIKLGSLSSSSNDVYCYSCNDEVTFDNKEDLSKILLNYGVDLQNKQANEKTLVELQVEQNMNWDFKMMDSQGNDLVKLNSNKDLGCGLINLGNSCYMNSVIKVLLNGGIPGWSLDSIGSSFPMDVVYPSNNLLCQLIKLNIAMKIEPERYPDGIKPTSFKKCITRGNAEFSSGKQQDSMEFFTFLTNQLDKKIFKNINKENNPNNLFKFSLEERMQCNNCKAVKYITQTEEHLQLPLKENQKAQTLTENIENYFNGEEVDFTCPHCTTSTSVLKTPAFKSYPSTLIINPIRIKLENLGLIKIDNELNMPGLGNNDYLDLSPYKSKGFNPDSEVLMKDEEESNKFVPNQTSVAQLNEMGFTLNAVTRALFATGNQDTESAMNWLFQHMEDFDLNEPFTPPVKSKSNDCDPEALNNMIAMGLYPKLCKKALLLNNHDVNKSVEWVFGNMDDDGELDFNEETTVPDEIIGFDQPASYQLTAVVCHKGNSVHSGHYVAFIKKNIDNKSNWVLFNDEKIVLAQDTDELKKNGYIYVYTRCS</sequence>
<dbReference type="SUPFAM" id="SSF54001">
    <property type="entry name" value="Cysteine proteinases"/>
    <property type="match status" value="1"/>
</dbReference>
<evidence type="ECO:0000256" key="8">
    <source>
        <dbReference type="ARBA" id="ARBA00022801"/>
    </source>
</evidence>
<dbReference type="GO" id="GO:0043161">
    <property type="term" value="P:proteasome-mediated ubiquitin-dependent protein catabolic process"/>
    <property type="evidence" value="ECO:0007669"/>
    <property type="project" value="EnsemblFungi"/>
</dbReference>
<reference evidence="18 19" key="1">
    <citation type="journal article" date="2011" name="Proc. Natl. Acad. Sci. U.S.A.">
        <title>Evolutionary erosion of yeast sex chromosomes by mating-type switching accidents.</title>
        <authorList>
            <person name="Gordon J.L."/>
            <person name="Armisen D."/>
            <person name="Proux-Wera E."/>
            <person name="Oheigeartaigh S.S."/>
            <person name="Byrne K.P."/>
            <person name="Wolfe K.H."/>
        </authorList>
    </citation>
    <scope>NUCLEOTIDE SEQUENCE [LARGE SCALE GENOMIC DNA]</scope>
    <source>
        <strain evidence="19">ATCC 24235 / CBS 4417 / NBRC 1672 / NRRL Y-8282 / UCD 70-5</strain>
    </source>
</reference>
<keyword evidence="6 14" id="KW-0863">Zinc-finger</keyword>
<dbReference type="InterPro" id="IPR018200">
    <property type="entry name" value="USP_CS"/>
</dbReference>
<dbReference type="PROSITE" id="PS50271">
    <property type="entry name" value="ZF_UBP"/>
    <property type="match status" value="1"/>
</dbReference>
<keyword evidence="5" id="KW-0677">Repeat</keyword>
<evidence type="ECO:0000256" key="5">
    <source>
        <dbReference type="ARBA" id="ARBA00022737"/>
    </source>
</evidence>
<feature type="domain" description="USP" evidence="16">
    <location>
        <begin position="330"/>
        <end position="779"/>
    </location>
</feature>
<dbReference type="Pfam" id="PF17807">
    <property type="entry name" value="zf-UBP_var"/>
    <property type="match status" value="1"/>
</dbReference>
<evidence type="ECO:0000256" key="6">
    <source>
        <dbReference type="ARBA" id="ARBA00022771"/>
    </source>
</evidence>
<dbReference type="PROSITE" id="PS50030">
    <property type="entry name" value="UBA"/>
    <property type="match status" value="2"/>
</dbReference>
<evidence type="ECO:0000256" key="7">
    <source>
        <dbReference type="ARBA" id="ARBA00022786"/>
    </source>
</evidence>
<dbReference type="InterPro" id="IPR033864">
    <property type="entry name" value="UBA2_scUBP14-like"/>
</dbReference>
<keyword evidence="19" id="KW-1185">Reference proteome</keyword>
<accession>G8C0G9</accession>
<dbReference type="InterPro" id="IPR015940">
    <property type="entry name" value="UBA"/>
</dbReference>
<keyword evidence="3 11" id="KW-0645">Protease</keyword>
<dbReference type="OMA" id="FVPCEHT"/>
<gene>
    <name evidence="18" type="primary">TPHA0M01090</name>
    <name evidence="18" type="ordered locus">TPHA_0M01090</name>
</gene>
<dbReference type="PROSITE" id="PS50235">
    <property type="entry name" value="USP_3"/>
    <property type="match status" value="1"/>
</dbReference>
<dbReference type="InterPro" id="IPR001607">
    <property type="entry name" value="Znf_UBP"/>
</dbReference>
<keyword evidence="4 11" id="KW-0479">Metal-binding</keyword>
<feature type="domain" description="UBA" evidence="15">
    <location>
        <begin position="650"/>
        <end position="690"/>
    </location>
</feature>
<evidence type="ECO:0000259" key="16">
    <source>
        <dbReference type="PROSITE" id="PS50235"/>
    </source>
</evidence>
<evidence type="ECO:0000256" key="11">
    <source>
        <dbReference type="PIRNR" id="PIRNR016308"/>
    </source>
</evidence>
<feature type="active site" description="Proton acceptor" evidence="12">
    <location>
        <position position="735"/>
    </location>
</feature>
<evidence type="ECO:0000256" key="2">
    <source>
        <dbReference type="ARBA" id="ARBA00009085"/>
    </source>
</evidence>
<feature type="active site" description="Nucleophile" evidence="12">
    <location>
        <position position="339"/>
    </location>
</feature>
<evidence type="ECO:0000256" key="9">
    <source>
        <dbReference type="ARBA" id="ARBA00022807"/>
    </source>
</evidence>
<dbReference type="MEROPS" id="C19.083"/>
<dbReference type="InterPro" id="IPR013083">
    <property type="entry name" value="Znf_RING/FYVE/PHD"/>
</dbReference>
<dbReference type="PIRSF" id="PIRSF016308">
    <property type="entry name" value="UBP"/>
    <property type="match status" value="1"/>
</dbReference>
<protein>
    <recommendedName>
        <fullName evidence="11">Ubiquitin carboxyl-terminal hydrolase</fullName>
        <ecNumber evidence="11">3.4.19.12</ecNumber>
    </recommendedName>
</protein>
<dbReference type="PANTHER" id="PTHR24006">
    <property type="entry name" value="UBIQUITIN CARBOXYL-TERMINAL HYDROLASE"/>
    <property type="match status" value="1"/>
</dbReference>
<dbReference type="STRING" id="1071381.G8C0G9"/>
<comment type="similarity">
    <text evidence="2 11">Belongs to the peptidase C19 family.</text>
</comment>
<name>G8C0G9_TETPH</name>
<dbReference type="HOGENOM" id="CLU_009884_1_0_1"/>
<dbReference type="SMART" id="SM00165">
    <property type="entry name" value="UBA"/>
    <property type="match status" value="2"/>
</dbReference>
<dbReference type="eggNOG" id="KOG0944">
    <property type="taxonomic scope" value="Eukaryota"/>
</dbReference>
<dbReference type="Pfam" id="PF00443">
    <property type="entry name" value="UCH"/>
    <property type="match status" value="1"/>
</dbReference>
<comment type="catalytic activity">
    <reaction evidence="1 11">
        <text>Thiol-dependent hydrolysis of ester, thioester, amide, peptide and isopeptide bonds formed by the C-terminal Gly of ubiquitin (a 76-residue protein attached to proteins as an intracellular targeting signal).</text>
        <dbReference type="EC" id="3.4.19.12"/>
    </reaction>
</comment>
<evidence type="ECO:0000256" key="1">
    <source>
        <dbReference type="ARBA" id="ARBA00000707"/>
    </source>
</evidence>
<evidence type="ECO:0000259" key="15">
    <source>
        <dbReference type="PROSITE" id="PS50030"/>
    </source>
</evidence>
<dbReference type="CDD" id="cd02658">
    <property type="entry name" value="Peptidase_C19B"/>
    <property type="match status" value="1"/>
</dbReference>
<dbReference type="InterPro" id="IPR016652">
    <property type="entry name" value="Ubiquitinyl_hydrolase"/>
</dbReference>
<feature type="binding site" evidence="13">
    <location>
        <position position="199"/>
    </location>
    <ligand>
        <name>Zn(2+)</name>
        <dbReference type="ChEBI" id="CHEBI:29105"/>
    </ligand>
</feature>
<dbReference type="KEGG" id="tpf:TPHA_0M01090"/>
<dbReference type="EC" id="3.4.19.12" evidence="11"/>
<dbReference type="Pfam" id="PF00627">
    <property type="entry name" value="UBA"/>
    <property type="match status" value="1"/>
</dbReference>
<dbReference type="SUPFAM" id="SSF46934">
    <property type="entry name" value="UBA-like"/>
    <property type="match status" value="1"/>
</dbReference>
<dbReference type="CDD" id="cd14298">
    <property type="entry name" value="UBA2_scUBP14_like"/>
    <property type="match status" value="1"/>
</dbReference>
<dbReference type="InterPro" id="IPR050164">
    <property type="entry name" value="Peptidase_C19"/>
</dbReference>
<dbReference type="GeneID" id="11531941"/>